<keyword evidence="2" id="KW-0964">Secreted</keyword>
<dbReference type="InterPro" id="IPR050127">
    <property type="entry name" value="Serine_Proteases_S1"/>
</dbReference>
<feature type="signal peptide" evidence="7">
    <location>
        <begin position="1"/>
        <end position="16"/>
    </location>
</feature>
<evidence type="ECO:0000256" key="3">
    <source>
        <dbReference type="ARBA" id="ARBA00022670"/>
    </source>
</evidence>
<organism evidence="9 10">
    <name type="scientific">Oikopleura dioica</name>
    <name type="common">Tunicate</name>
    <dbReference type="NCBI Taxonomy" id="34765"/>
    <lineage>
        <taxon>Eukaryota</taxon>
        <taxon>Metazoa</taxon>
        <taxon>Chordata</taxon>
        <taxon>Tunicata</taxon>
        <taxon>Appendicularia</taxon>
        <taxon>Copelata</taxon>
        <taxon>Oikopleuridae</taxon>
        <taxon>Oikopleura</taxon>
    </lineage>
</organism>
<keyword evidence="6" id="KW-1015">Disulfide bond</keyword>
<dbReference type="InterPro" id="IPR001254">
    <property type="entry name" value="Trypsin_dom"/>
</dbReference>
<protein>
    <submittedName>
        <fullName evidence="9">Oidioi.mRNA.OKI2018_I69.chr2.g5333.t1.cds</fullName>
    </submittedName>
</protein>
<dbReference type="EMBL" id="OU015567">
    <property type="protein sequence ID" value="CAG5110992.1"/>
    <property type="molecule type" value="Genomic_DNA"/>
</dbReference>
<dbReference type="Pfam" id="PF00089">
    <property type="entry name" value="Trypsin"/>
    <property type="match status" value="1"/>
</dbReference>
<gene>
    <name evidence="9" type="ORF">OKIOD_LOCUS14098</name>
</gene>
<name>A0ABN7T3E2_OIKDI</name>
<feature type="chain" id="PRO_5046969603" evidence="7">
    <location>
        <begin position="17"/>
        <end position="247"/>
    </location>
</feature>
<evidence type="ECO:0000256" key="7">
    <source>
        <dbReference type="SAM" id="SignalP"/>
    </source>
</evidence>
<keyword evidence="4" id="KW-0378">Hydrolase</keyword>
<dbReference type="PANTHER" id="PTHR24264:SF65">
    <property type="entry name" value="SRCR DOMAIN-CONTAINING PROTEIN"/>
    <property type="match status" value="1"/>
</dbReference>
<keyword evidence="7" id="KW-0732">Signal</keyword>
<dbReference type="InterPro" id="IPR001314">
    <property type="entry name" value="Peptidase_S1A"/>
</dbReference>
<evidence type="ECO:0000256" key="1">
    <source>
        <dbReference type="ARBA" id="ARBA00004613"/>
    </source>
</evidence>
<evidence type="ECO:0000256" key="4">
    <source>
        <dbReference type="ARBA" id="ARBA00022801"/>
    </source>
</evidence>
<keyword evidence="3" id="KW-0645">Protease</keyword>
<keyword evidence="5" id="KW-0720">Serine protease</keyword>
<evidence type="ECO:0000313" key="9">
    <source>
        <dbReference type="EMBL" id="CAG5110992.1"/>
    </source>
</evidence>
<sequence length="247" mass="26346">MKVFAAALAFASAAETEVTVIGGYTPDPHSQPYILSLQRFGSHFCGASLYAANRAVSACHCTVYASFDAVAGAHNIRQNESSQQKKAGTWIRHPGYNSNTLVNDVAVISFAGSFTVNDYVVPYALPAYQDAEWMANGTEVRVCGWGNTSMIGTNMPDTLKCVEVPIVENSTCNARNHYNGSILPGMFCAGLIGEGGKDACQGDSGGPVLLNDEIVGATSWGIGCAYPNYPGVYTDVAMFRDWIDQQS</sequence>
<dbReference type="InterPro" id="IPR033116">
    <property type="entry name" value="TRYPSIN_SER"/>
</dbReference>
<dbReference type="SMART" id="SM00020">
    <property type="entry name" value="Tryp_SPc"/>
    <property type="match status" value="1"/>
</dbReference>
<dbReference type="PROSITE" id="PS50240">
    <property type="entry name" value="TRYPSIN_DOM"/>
    <property type="match status" value="1"/>
</dbReference>
<dbReference type="SUPFAM" id="SSF50494">
    <property type="entry name" value="Trypsin-like serine proteases"/>
    <property type="match status" value="1"/>
</dbReference>
<comment type="subcellular location">
    <subcellularLocation>
        <location evidence="1">Secreted</location>
    </subcellularLocation>
</comment>
<evidence type="ECO:0000313" key="10">
    <source>
        <dbReference type="Proteomes" id="UP001158576"/>
    </source>
</evidence>
<dbReference type="PRINTS" id="PR00722">
    <property type="entry name" value="CHYMOTRYPSIN"/>
</dbReference>
<evidence type="ECO:0000256" key="2">
    <source>
        <dbReference type="ARBA" id="ARBA00022525"/>
    </source>
</evidence>
<dbReference type="PANTHER" id="PTHR24264">
    <property type="entry name" value="TRYPSIN-RELATED"/>
    <property type="match status" value="1"/>
</dbReference>
<dbReference type="Proteomes" id="UP001158576">
    <property type="component" value="Chromosome 2"/>
</dbReference>
<evidence type="ECO:0000256" key="6">
    <source>
        <dbReference type="ARBA" id="ARBA00023157"/>
    </source>
</evidence>
<proteinExistence type="predicted"/>
<dbReference type="InterPro" id="IPR009003">
    <property type="entry name" value="Peptidase_S1_PA"/>
</dbReference>
<evidence type="ECO:0000256" key="5">
    <source>
        <dbReference type="ARBA" id="ARBA00022825"/>
    </source>
</evidence>
<accession>A0ABN7T3E2</accession>
<reference evidence="9 10" key="1">
    <citation type="submission" date="2021-04" db="EMBL/GenBank/DDBJ databases">
        <authorList>
            <person name="Bliznina A."/>
        </authorList>
    </citation>
    <scope>NUCLEOTIDE SEQUENCE [LARGE SCALE GENOMIC DNA]</scope>
</reference>
<dbReference type="InterPro" id="IPR043504">
    <property type="entry name" value="Peptidase_S1_PA_chymotrypsin"/>
</dbReference>
<evidence type="ECO:0000259" key="8">
    <source>
        <dbReference type="PROSITE" id="PS50240"/>
    </source>
</evidence>
<dbReference type="CDD" id="cd00190">
    <property type="entry name" value="Tryp_SPc"/>
    <property type="match status" value="1"/>
</dbReference>
<dbReference type="PROSITE" id="PS00135">
    <property type="entry name" value="TRYPSIN_SER"/>
    <property type="match status" value="1"/>
</dbReference>
<dbReference type="Gene3D" id="2.40.10.10">
    <property type="entry name" value="Trypsin-like serine proteases"/>
    <property type="match status" value="2"/>
</dbReference>
<keyword evidence="10" id="KW-1185">Reference proteome</keyword>
<feature type="domain" description="Peptidase S1" evidence="8">
    <location>
        <begin position="20"/>
        <end position="247"/>
    </location>
</feature>